<keyword evidence="3" id="KW-1185">Reference proteome</keyword>
<sequence>MLIIREALCRKRKMTKRKASAENDAANRDSEEVIDESIRKQKLKD</sequence>
<dbReference type="AlphaFoldDB" id="C2KXT1"/>
<feature type="compositionally biased region" description="Basic and acidic residues" evidence="1">
    <location>
        <begin position="19"/>
        <end position="45"/>
    </location>
</feature>
<dbReference type="HOGENOM" id="CLU_3202800_0_0_9"/>
<feature type="region of interest" description="Disordered" evidence="1">
    <location>
        <begin position="13"/>
        <end position="45"/>
    </location>
</feature>
<evidence type="ECO:0000313" key="3">
    <source>
        <dbReference type="Proteomes" id="UP000004121"/>
    </source>
</evidence>
<dbReference type="Proteomes" id="UP000004121">
    <property type="component" value="Unassembled WGS sequence"/>
</dbReference>
<dbReference type="InParanoid" id="C2KXT1"/>
<comment type="caution">
    <text evidence="2">The sequence shown here is derived from an EMBL/GenBank/DDBJ whole genome shotgun (WGS) entry which is preliminary data.</text>
</comment>
<organism evidence="2 3">
    <name type="scientific">Oribacterium sinus F0268</name>
    <dbReference type="NCBI Taxonomy" id="585501"/>
    <lineage>
        <taxon>Bacteria</taxon>
        <taxon>Bacillati</taxon>
        <taxon>Bacillota</taxon>
        <taxon>Clostridia</taxon>
        <taxon>Lachnospirales</taxon>
        <taxon>Lachnospiraceae</taxon>
        <taxon>Oribacterium</taxon>
    </lineage>
</organism>
<dbReference type="STRING" id="585501.HMPREF6123_1300"/>
<evidence type="ECO:0000313" key="2">
    <source>
        <dbReference type="EMBL" id="EEJ51384.1"/>
    </source>
</evidence>
<evidence type="ECO:0000256" key="1">
    <source>
        <dbReference type="SAM" id="MobiDB-lite"/>
    </source>
</evidence>
<reference evidence="2 3" key="1">
    <citation type="submission" date="2009-04" db="EMBL/GenBank/DDBJ databases">
        <authorList>
            <person name="Qin X."/>
            <person name="Bachman B."/>
            <person name="Battles P."/>
            <person name="Bell A."/>
            <person name="Bess C."/>
            <person name="Bickham C."/>
            <person name="Chaboub L."/>
            <person name="Chen D."/>
            <person name="Coyle M."/>
            <person name="Deiros D.R."/>
            <person name="Dinh H."/>
            <person name="Forbes L."/>
            <person name="Fowler G."/>
            <person name="Francisco L."/>
            <person name="Fu Q."/>
            <person name="Gubbala S."/>
            <person name="Hale W."/>
            <person name="Han Y."/>
            <person name="Hemphill L."/>
            <person name="Highlander S.K."/>
            <person name="Hirani K."/>
            <person name="Hogues M."/>
            <person name="Jackson L."/>
            <person name="Jakkamsetti A."/>
            <person name="Javaid M."/>
            <person name="Jiang H."/>
            <person name="Korchina V."/>
            <person name="Kovar C."/>
            <person name="Lara F."/>
            <person name="Lee S."/>
            <person name="Mata R."/>
            <person name="Mathew T."/>
            <person name="Moen C."/>
            <person name="Morales K."/>
            <person name="Munidasa M."/>
            <person name="Nazareth L."/>
            <person name="Ngo R."/>
            <person name="Nguyen L."/>
            <person name="Okwuonu G."/>
            <person name="Ongeri F."/>
            <person name="Patil S."/>
            <person name="Petrosino J."/>
            <person name="Pham C."/>
            <person name="Pham P."/>
            <person name="Pu L.-L."/>
            <person name="Puazo M."/>
            <person name="Raj R."/>
            <person name="Reid J."/>
            <person name="Rouhana J."/>
            <person name="Saada N."/>
            <person name="Shang Y."/>
            <person name="Simmons D."/>
            <person name="Thornton R."/>
            <person name="Warren J."/>
            <person name="Weissenberger G."/>
            <person name="Zhang J."/>
            <person name="Zhang L."/>
            <person name="Zhou C."/>
            <person name="Zhu D."/>
            <person name="Muzny D."/>
            <person name="Worley K."/>
            <person name="Gibbs R."/>
        </authorList>
    </citation>
    <scope>NUCLEOTIDE SEQUENCE [LARGE SCALE GENOMIC DNA]</scope>
    <source>
        <strain evidence="2 3">F0268</strain>
    </source>
</reference>
<accession>C2KXT1</accession>
<dbReference type="EMBL" id="ACKX01000125">
    <property type="protein sequence ID" value="EEJ51384.1"/>
    <property type="molecule type" value="Genomic_DNA"/>
</dbReference>
<gene>
    <name evidence="2" type="ORF">HMPREF6123_1300</name>
</gene>
<protein>
    <submittedName>
        <fullName evidence="2">Uncharacterized protein</fullName>
    </submittedName>
</protein>
<proteinExistence type="predicted"/>
<name>C2KXT1_9FIRM</name>